<dbReference type="GeneID" id="56083425"/>
<protein>
    <recommendedName>
        <fullName evidence="2">DUF8160 domain-containing protein</fullName>
    </recommendedName>
</protein>
<dbReference type="Pfam" id="PF26492">
    <property type="entry name" value="DUF8160"/>
    <property type="match status" value="1"/>
</dbReference>
<evidence type="ECO:0000313" key="4">
    <source>
        <dbReference type="Proteomes" id="UP000509346"/>
    </source>
</evidence>
<sequence>MVRDRTELLDEEEEDDSEAAEADTSESESETSTPESTESSKSPTQDSGSQTGSQNRNGSEPATEEPGEEEEINIREDWDGSTYYIEPSQSDKLDDEFRTLKREMKREDGIIVEKHKHFFQAVLDISIEENLDEVLQRARQKAREDAQ</sequence>
<proteinExistence type="predicted"/>
<gene>
    <name evidence="3" type="ORF">HZS54_12510</name>
</gene>
<feature type="region of interest" description="Disordered" evidence="1">
    <location>
        <begin position="1"/>
        <end position="90"/>
    </location>
</feature>
<evidence type="ECO:0000256" key="1">
    <source>
        <dbReference type="SAM" id="MobiDB-lite"/>
    </source>
</evidence>
<feature type="compositionally biased region" description="Acidic residues" evidence="1">
    <location>
        <begin position="62"/>
        <end position="71"/>
    </location>
</feature>
<organism evidence="3 4">
    <name type="scientific">Halosimplex pelagicum</name>
    <dbReference type="NCBI Taxonomy" id="869886"/>
    <lineage>
        <taxon>Archaea</taxon>
        <taxon>Methanobacteriati</taxon>
        <taxon>Methanobacteriota</taxon>
        <taxon>Stenosarchaea group</taxon>
        <taxon>Halobacteria</taxon>
        <taxon>Halobacteriales</taxon>
        <taxon>Haloarculaceae</taxon>
        <taxon>Halosimplex</taxon>
    </lineage>
</organism>
<dbReference type="OrthoDB" id="204008at2157"/>
<feature type="compositionally biased region" description="Acidic residues" evidence="1">
    <location>
        <begin position="9"/>
        <end position="29"/>
    </location>
</feature>
<accession>A0A7D5T5I1</accession>
<dbReference type="InterPro" id="IPR058474">
    <property type="entry name" value="DUF8160"/>
</dbReference>
<evidence type="ECO:0000259" key="2">
    <source>
        <dbReference type="Pfam" id="PF26492"/>
    </source>
</evidence>
<dbReference type="EMBL" id="CP058909">
    <property type="protein sequence ID" value="QLH82388.1"/>
    <property type="molecule type" value="Genomic_DNA"/>
</dbReference>
<name>A0A7D5T5I1_9EURY</name>
<dbReference type="RefSeq" id="WP_179922856.1">
    <property type="nucleotide sequence ID" value="NZ_CP058909.1"/>
</dbReference>
<dbReference type="AlphaFoldDB" id="A0A7D5T5I1"/>
<feature type="domain" description="DUF8160" evidence="2">
    <location>
        <begin position="14"/>
        <end position="128"/>
    </location>
</feature>
<dbReference type="Proteomes" id="UP000509346">
    <property type="component" value="Chromosome"/>
</dbReference>
<dbReference type="KEGG" id="hpel:HZS54_12510"/>
<feature type="compositionally biased region" description="Low complexity" evidence="1">
    <location>
        <begin position="30"/>
        <end position="40"/>
    </location>
</feature>
<evidence type="ECO:0000313" key="3">
    <source>
        <dbReference type="EMBL" id="QLH82388.1"/>
    </source>
</evidence>
<feature type="compositionally biased region" description="Polar residues" evidence="1">
    <location>
        <begin position="41"/>
        <end position="58"/>
    </location>
</feature>
<keyword evidence="4" id="KW-1185">Reference proteome</keyword>
<reference evidence="3 4" key="1">
    <citation type="submission" date="2020-07" db="EMBL/GenBank/DDBJ databases">
        <title>Halosimplex litoreum sp. nov. and Halosimplex rubrum sp. nov., isolated from different salt environments.</title>
        <authorList>
            <person name="Cui H."/>
        </authorList>
    </citation>
    <scope>NUCLEOTIDE SEQUENCE [LARGE SCALE GENOMIC DNA]</scope>
    <source>
        <strain evidence="3 4">R2</strain>
    </source>
</reference>